<dbReference type="PANTHER" id="PTHR11886">
    <property type="entry name" value="DYNEIN LIGHT CHAIN"/>
    <property type="match status" value="1"/>
</dbReference>
<gene>
    <name evidence="1" type="primary">dlcB_7</name>
    <name evidence="1" type="ORF">CK203_052533</name>
</gene>
<sequence>MDSDRHAQVTHVMIQYHSSSHVSVASQHQPKFNQRVLYNPQRGALRLAAAPFTIYIFHAQQSKFKPRAQMEKTEEMKEKQVAQMPSQRRIAPNLEVKLAAIAISLNVRLRSSDMPPAMQDHALRYSRSLVDAIPDATRPNPSHIARALKKEFDSVYGPAWHCVAGTSFGSFVTHSPGGFVYFSIDSLYILLFKTEVKLVTEPRA</sequence>
<dbReference type="PANTHER" id="PTHR11886:SF49">
    <property type="entry name" value="DYNEIN LIGHT CHAIN"/>
    <property type="match status" value="1"/>
</dbReference>
<dbReference type="Pfam" id="PF01221">
    <property type="entry name" value="Dynein_light"/>
    <property type="match status" value="1"/>
</dbReference>
<dbReference type="GO" id="GO:0007017">
    <property type="term" value="P:microtubule-based process"/>
    <property type="evidence" value="ECO:0007669"/>
    <property type="project" value="InterPro"/>
</dbReference>
<dbReference type="InterPro" id="IPR001372">
    <property type="entry name" value="Dynein_light_chain_typ-1/2"/>
</dbReference>
<dbReference type="GO" id="GO:0030286">
    <property type="term" value="C:dynein complex"/>
    <property type="evidence" value="ECO:0007669"/>
    <property type="project" value="InterPro"/>
</dbReference>
<reference evidence="1 2" key="1">
    <citation type="journal article" date="2018" name="PLoS Genet.">
        <title>Population sequencing reveals clonal diversity and ancestral inbreeding in the grapevine cultivar Chardonnay.</title>
        <authorList>
            <person name="Roach M.J."/>
            <person name="Johnson D.L."/>
            <person name="Bohlmann J."/>
            <person name="van Vuuren H.J."/>
            <person name="Jones S.J."/>
            <person name="Pretorius I.S."/>
            <person name="Schmidt S.A."/>
            <person name="Borneman A.R."/>
        </authorList>
    </citation>
    <scope>NUCLEOTIDE SEQUENCE [LARGE SCALE GENOMIC DNA]</scope>
    <source>
        <strain evidence="2">cv. Chardonnay</strain>
        <tissue evidence="1">Leaf</tissue>
    </source>
</reference>
<dbReference type="SUPFAM" id="SSF54648">
    <property type="entry name" value="DLC"/>
    <property type="match status" value="1"/>
</dbReference>
<dbReference type="Gene3D" id="3.30.740.10">
    <property type="entry name" value="Protein Inhibitor Of Neuronal Nitric Oxide Synthase"/>
    <property type="match status" value="1"/>
</dbReference>
<dbReference type="FunFam" id="3.30.740.10:FF:000003">
    <property type="entry name" value="Dynein light chain"/>
    <property type="match status" value="1"/>
</dbReference>
<dbReference type="SMART" id="SM01375">
    <property type="entry name" value="Dynein_light"/>
    <property type="match status" value="1"/>
</dbReference>
<comment type="caution">
    <text evidence="1">The sequence shown here is derived from an EMBL/GenBank/DDBJ whole genome shotgun (WGS) entry which is preliminary data.</text>
</comment>
<dbReference type="InterPro" id="IPR037177">
    <property type="entry name" value="DLC_sf"/>
</dbReference>
<dbReference type="AlphaFoldDB" id="A0A438GIE5"/>
<dbReference type="Proteomes" id="UP000288805">
    <property type="component" value="Unassembled WGS sequence"/>
</dbReference>
<proteinExistence type="predicted"/>
<name>A0A438GIE5_VITVI</name>
<protein>
    <submittedName>
        <fullName evidence="1">Dynein light chain, cytoplasmic</fullName>
    </submittedName>
</protein>
<evidence type="ECO:0000313" key="1">
    <source>
        <dbReference type="EMBL" id="RVW71957.1"/>
    </source>
</evidence>
<organism evidence="1 2">
    <name type="scientific">Vitis vinifera</name>
    <name type="common">Grape</name>
    <dbReference type="NCBI Taxonomy" id="29760"/>
    <lineage>
        <taxon>Eukaryota</taxon>
        <taxon>Viridiplantae</taxon>
        <taxon>Streptophyta</taxon>
        <taxon>Embryophyta</taxon>
        <taxon>Tracheophyta</taxon>
        <taxon>Spermatophyta</taxon>
        <taxon>Magnoliopsida</taxon>
        <taxon>eudicotyledons</taxon>
        <taxon>Gunneridae</taxon>
        <taxon>Pentapetalae</taxon>
        <taxon>rosids</taxon>
        <taxon>Vitales</taxon>
        <taxon>Vitaceae</taxon>
        <taxon>Viteae</taxon>
        <taxon>Vitis</taxon>
    </lineage>
</organism>
<dbReference type="EMBL" id="QGNW01000426">
    <property type="protein sequence ID" value="RVW71957.1"/>
    <property type="molecule type" value="Genomic_DNA"/>
</dbReference>
<evidence type="ECO:0000313" key="2">
    <source>
        <dbReference type="Proteomes" id="UP000288805"/>
    </source>
</evidence>
<accession>A0A438GIE5</accession>
<dbReference type="OrthoDB" id="10033309at2759"/>